<reference evidence="11" key="1">
    <citation type="submission" date="2011-12" db="EMBL/GenBank/DDBJ databases">
        <title>Complete sequence of Methanoregula formicicum SMSP.</title>
        <authorList>
            <person name="Lucas S."/>
            <person name="Han J."/>
            <person name="Lapidus A."/>
            <person name="Cheng J.-F."/>
            <person name="Goodwin L."/>
            <person name="Pitluck S."/>
            <person name="Peters L."/>
            <person name="Ovchinnikova G."/>
            <person name="Teshima H."/>
            <person name="Detter J.C."/>
            <person name="Han C."/>
            <person name="Tapia R."/>
            <person name="Land M."/>
            <person name="Hauser L."/>
            <person name="Kyrpides N."/>
            <person name="Ivanova N."/>
            <person name="Pagani I."/>
            <person name="Imachi H."/>
            <person name="Tamaki H."/>
            <person name="Sekiguchi Y."/>
            <person name="Kamagata Y."/>
            <person name="Cadillo-Quiroz H."/>
            <person name="Zinder S."/>
            <person name="Liu W.-T."/>
            <person name="Woyke T."/>
        </authorList>
    </citation>
    <scope>NUCLEOTIDE SEQUENCE [LARGE SCALE GENOMIC DNA]</scope>
    <source>
        <strain evidence="11">DSM 22288 / NBRC 105244 / SMSP</strain>
    </source>
</reference>
<dbReference type="GO" id="GO:0031419">
    <property type="term" value="F:cobalamin binding"/>
    <property type="evidence" value="ECO:0007669"/>
    <property type="project" value="InterPro"/>
</dbReference>
<evidence type="ECO:0000313" key="11">
    <source>
        <dbReference type="Proteomes" id="UP000010824"/>
    </source>
</evidence>
<dbReference type="Gene3D" id="3.40.50.280">
    <property type="entry name" value="Cobalamin-binding domain"/>
    <property type="match status" value="1"/>
</dbReference>
<dbReference type="Pfam" id="PF04055">
    <property type="entry name" value="Radical_SAM"/>
    <property type="match status" value="1"/>
</dbReference>
<dbReference type="EMBL" id="CP003167">
    <property type="protein sequence ID" value="AGB02439.1"/>
    <property type="molecule type" value="Genomic_DNA"/>
</dbReference>
<dbReference type="Proteomes" id="UP000010824">
    <property type="component" value="Chromosome"/>
</dbReference>
<dbReference type="InterPro" id="IPR034466">
    <property type="entry name" value="Methyltransferase_Class_B"/>
</dbReference>
<dbReference type="SMART" id="SM00729">
    <property type="entry name" value="Elp3"/>
    <property type="match status" value="1"/>
</dbReference>
<dbReference type="InterPro" id="IPR006158">
    <property type="entry name" value="Cobalamin-bd"/>
</dbReference>
<dbReference type="PANTHER" id="PTHR43409">
    <property type="entry name" value="ANAEROBIC MAGNESIUM-PROTOPORPHYRIN IX MONOMETHYL ESTER CYCLASE-RELATED"/>
    <property type="match status" value="1"/>
</dbReference>
<accession>L0HH80</accession>
<dbReference type="GO" id="GO:0003824">
    <property type="term" value="F:catalytic activity"/>
    <property type="evidence" value="ECO:0007669"/>
    <property type="project" value="InterPro"/>
</dbReference>
<evidence type="ECO:0000256" key="6">
    <source>
        <dbReference type="ARBA" id="ARBA00023004"/>
    </source>
</evidence>
<dbReference type="STRING" id="593750.Metfor_1401"/>
<reference evidence="10 11" key="2">
    <citation type="journal article" date="2014" name="Genome Announc.">
        <title>Complete Genome Sequence of Methanoregula formicica SMSPT, a Mesophilic Hydrogenotrophic Methanogen Isolated from a Methanogenic Upflow Anaerobic Sludge Blanket Reactor.</title>
        <authorList>
            <person name="Yamamoto K."/>
            <person name="Tamaki H."/>
            <person name="Cadillo-Quiroz H."/>
            <person name="Imachi H."/>
            <person name="Kyrpides N."/>
            <person name="Woyke T."/>
            <person name="Goodwin L."/>
            <person name="Zinder S.H."/>
            <person name="Kamagata Y."/>
            <person name="Liu W.T."/>
        </authorList>
    </citation>
    <scope>NUCLEOTIDE SEQUENCE [LARGE SCALE GENOMIC DNA]</scope>
    <source>
        <strain evidence="11">DSM 22288 / NBRC 105244 / SMSP</strain>
    </source>
</reference>
<keyword evidence="7" id="KW-0411">Iron-sulfur</keyword>
<dbReference type="InterPro" id="IPR023404">
    <property type="entry name" value="rSAM_horseshoe"/>
</dbReference>
<keyword evidence="5" id="KW-0479">Metal-binding</keyword>
<organism evidence="10 11">
    <name type="scientific">Methanoregula formicica (strain DSM 22288 / NBRC 105244 / SMSP)</name>
    <dbReference type="NCBI Taxonomy" id="593750"/>
    <lineage>
        <taxon>Archaea</taxon>
        <taxon>Methanobacteriati</taxon>
        <taxon>Methanobacteriota</taxon>
        <taxon>Stenosarchaea group</taxon>
        <taxon>Methanomicrobia</taxon>
        <taxon>Methanomicrobiales</taxon>
        <taxon>Methanoregulaceae</taxon>
        <taxon>Methanoregula</taxon>
    </lineage>
</organism>
<keyword evidence="4" id="KW-0949">S-adenosyl-L-methionine</keyword>
<evidence type="ECO:0000256" key="2">
    <source>
        <dbReference type="ARBA" id="ARBA00022603"/>
    </source>
</evidence>
<evidence type="ECO:0000256" key="7">
    <source>
        <dbReference type="ARBA" id="ARBA00023014"/>
    </source>
</evidence>
<dbReference type="CDD" id="cd01335">
    <property type="entry name" value="Radical_SAM"/>
    <property type="match status" value="1"/>
</dbReference>
<dbReference type="RefSeq" id="WP_015285402.1">
    <property type="nucleotide sequence ID" value="NC_019943.1"/>
</dbReference>
<dbReference type="Pfam" id="PF02310">
    <property type="entry name" value="B12-binding"/>
    <property type="match status" value="1"/>
</dbReference>
<dbReference type="InterPro" id="IPR006638">
    <property type="entry name" value="Elp3/MiaA/NifB-like_rSAM"/>
</dbReference>
<sequence>MVDVLLIVPPSPKPDRVCVRDKGAMGFSKAGYTFPPYDLAMIAANIRDIASVKIIDANANKQNFISLSQMINNHRPNYVIFSNSTPTIDWDMNIAKISKEIDPSIITMTYGPHITALGEKILLDYKELDYAIINEHELTIKEIILRGNKNEIKGCISRNGEAIINNGYREELENLDILNFPAHDLLNLRVYSLPYAKRAPLTATMTSRGCPGKCIFCCSWLISKKFRARSPDHIINELKYLSEELKVKEIKFWDDTFTYNQKRIFDICKLIRKEKIDISWVCNTRVDSISEPLLKTMKDSGCHTICLGVESGDNEILQYIGKEITVDQIKKGFEIAKKSGLHTAGFFMLGHPHETTQSIKKTIALANILQPDYASFNIVTPYPGTPLYQLAVKNGWLNRSDWNRFESTLYPVMTLDTVTPDEVHSLFKNAYRDYYLNYRYIFKRVRQWKNFATIRSDFRSFLGLLGMIHEDSK</sequence>
<dbReference type="InterPro" id="IPR007197">
    <property type="entry name" value="rSAM"/>
</dbReference>
<dbReference type="GO" id="GO:0051539">
    <property type="term" value="F:4 iron, 4 sulfur cluster binding"/>
    <property type="evidence" value="ECO:0007669"/>
    <property type="project" value="UniProtKB-KW"/>
</dbReference>
<dbReference type="SUPFAM" id="SSF102114">
    <property type="entry name" value="Radical SAM enzymes"/>
    <property type="match status" value="1"/>
</dbReference>
<evidence type="ECO:0000313" key="10">
    <source>
        <dbReference type="EMBL" id="AGB02439.1"/>
    </source>
</evidence>
<dbReference type="SFLD" id="SFLDS00029">
    <property type="entry name" value="Radical_SAM"/>
    <property type="match status" value="1"/>
</dbReference>
<comment type="cofactor">
    <cofactor evidence="1">
        <name>[4Fe-4S] cluster</name>
        <dbReference type="ChEBI" id="CHEBI:49883"/>
    </cofactor>
</comment>
<dbReference type="InterPro" id="IPR058240">
    <property type="entry name" value="rSAM_sf"/>
</dbReference>
<dbReference type="PANTHER" id="PTHR43409:SF7">
    <property type="entry name" value="BLL1977 PROTEIN"/>
    <property type="match status" value="1"/>
</dbReference>
<dbReference type="Gene3D" id="3.80.30.20">
    <property type="entry name" value="tm_1862 like domain"/>
    <property type="match status" value="1"/>
</dbReference>
<proteinExistence type="predicted"/>
<keyword evidence="2" id="KW-0489">Methyltransferase</keyword>
<dbReference type="HOGENOM" id="CLU_021572_4_3_2"/>
<dbReference type="SFLD" id="SFLDG01082">
    <property type="entry name" value="B12-binding_domain_containing"/>
    <property type="match status" value="1"/>
</dbReference>
<evidence type="ECO:0000256" key="4">
    <source>
        <dbReference type="ARBA" id="ARBA00022691"/>
    </source>
</evidence>
<dbReference type="SFLD" id="SFLDG01123">
    <property type="entry name" value="methyltransferase_(Class_B)"/>
    <property type="match status" value="1"/>
</dbReference>
<evidence type="ECO:0000259" key="9">
    <source>
        <dbReference type="PROSITE" id="PS51918"/>
    </source>
</evidence>
<keyword evidence="6" id="KW-0408">Iron</keyword>
<dbReference type="AlphaFoldDB" id="L0HH80"/>
<evidence type="ECO:0000256" key="3">
    <source>
        <dbReference type="ARBA" id="ARBA00022679"/>
    </source>
</evidence>
<evidence type="ECO:0000256" key="1">
    <source>
        <dbReference type="ARBA" id="ARBA00001966"/>
    </source>
</evidence>
<protein>
    <submittedName>
        <fullName evidence="10">Fe-S oxidoreductase</fullName>
    </submittedName>
</protein>
<feature type="domain" description="Radical SAM core" evidence="9">
    <location>
        <begin position="195"/>
        <end position="421"/>
    </location>
</feature>
<evidence type="ECO:0000256" key="5">
    <source>
        <dbReference type="ARBA" id="ARBA00022723"/>
    </source>
</evidence>
<dbReference type="eggNOG" id="arCOG01356">
    <property type="taxonomic scope" value="Archaea"/>
</dbReference>
<dbReference type="OrthoDB" id="2305at2157"/>
<dbReference type="InterPro" id="IPR051198">
    <property type="entry name" value="BchE-like"/>
</dbReference>
<dbReference type="GO" id="GO:0046872">
    <property type="term" value="F:metal ion binding"/>
    <property type="evidence" value="ECO:0007669"/>
    <property type="project" value="UniProtKB-KW"/>
</dbReference>
<gene>
    <name evidence="10" type="ordered locus">Metfor_1401</name>
</gene>
<keyword evidence="11" id="KW-1185">Reference proteome</keyword>
<dbReference type="InParanoid" id="L0HH80"/>
<feature type="domain" description="B12-binding" evidence="8">
    <location>
        <begin position="22"/>
        <end position="154"/>
    </location>
</feature>
<name>L0HH80_METFS</name>
<dbReference type="KEGG" id="mfo:Metfor_1401"/>
<keyword evidence="3" id="KW-0808">Transferase</keyword>
<dbReference type="PROSITE" id="PS51332">
    <property type="entry name" value="B12_BINDING"/>
    <property type="match status" value="1"/>
</dbReference>
<evidence type="ECO:0000259" key="8">
    <source>
        <dbReference type="PROSITE" id="PS51332"/>
    </source>
</evidence>
<dbReference type="GeneID" id="14307790"/>
<dbReference type="PROSITE" id="PS51918">
    <property type="entry name" value="RADICAL_SAM"/>
    <property type="match status" value="1"/>
</dbReference>